<dbReference type="Proteomes" id="UP001527099">
    <property type="component" value="Unassembled WGS sequence"/>
</dbReference>
<reference evidence="1 2" key="1">
    <citation type="submission" date="2022-05" db="EMBL/GenBank/DDBJ databases">
        <title>Genome Sequencing of Bee-Associated Microbes.</title>
        <authorList>
            <person name="Dunlap C."/>
        </authorList>
    </citation>
    <scope>NUCLEOTIDE SEQUENCE [LARGE SCALE GENOMIC DNA]</scope>
    <source>
        <strain evidence="1 2">NRRL B-14421</strain>
    </source>
</reference>
<accession>A0ABT4GNQ2</accession>
<evidence type="ECO:0000313" key="2">
    <source>
        <dbReference type="Proteomes" id="UP001527099"/>
    </source>
</evidence>
<sequence length="64" mass="7790">MQRKWRETVGEPFCNWIMVVVYIKWKYMYSFVYYNVIEISVRVIVEKLNAKQEELSPNSAQKII</sequence>
<evidence type="ECO:0000313" key="1">
    <source>
        <dbReference type="EMBL" id="MCY9697843.1"/>
    </source>
</evidence>
<dbReference type="EMBL" id="JAMDMX010000170">
    <property type="protein sequence ID" value="MCY9697843.1"/>
    <property type="molecule type" value="Genomic_DNA"/>
</dbReference>
<dbReference type="RefSeq" id="WP_029198270.1">
    <property type="nucleotide sequence ID" value="NZ_JAMDMX010000170.1"/>
</dbReference>
<comment type="caution">
    <text evidence="1">The sequence shown here is derived from an EMBL/GenBank/DDBJ whole genome shotgun (WGS) entry which is preliminary data.</text>
</comment>
<proteinExistence type="predicted"/>
<protein>
    <submittedName>
        <fullName evidence="1">Uncharacterized protein</fullName>
    </submittedName>
</protein>
<gene>
    <name evidence="1" type="ORF">M5X19_34050</name>
</gene>
<keyword evidence="2" id="KW-1185">Reference proteome</keyword>
<organism evidence="1 2">
    <name type="scientific">Paenibacillus alginolyticus</name>
    <dbReference type="NCBI Taxonomy" id="59839"/>
    <lineage>
        <taxon>Bacteria</taxon>
        <taxon>Bacillati</taxon>
        <taxon>Bacillota</taxon>
        <taxon>Bacilli</taxon>
        <taxon>Bacillales</taxon>
        <taxon>Paenibacillaceae</taxon>
        <taxon>Paenibacillus</taxon>
    </lineage>
</organism>
<name>A0ABT4GNQ2_9BACL</name>